<name>A0A2N1MP62_9GLOM</name>
<sequence length="157" mass="18659">MILPPFDASRRDESNDIWLDVIQSLDGRLFDFSHFYKNRIKPNRTAGFSVRFSRISALIRTVYNPDQTDPFGALANDNKYYAFIIVTWFEEINQNHVILECPLFRLLSANDQQWRRIFPITVIDQTNKIHFVRNEIDEQGENEESCWIKNEFYFTAV</sequence>
<accession>A0A2N1MP62</accession>
<comment type="caution">
    <text evidence="1">The sequence shown here is derived from an EMBL/GenBank/DDBJ whole genome shotgun (WGS) entry which is preliminary data.</text>
</comment>
<reference evidence="1 2" key="1">
    <citation type="submission" date="2016-04" db="EMBL/GenBank/DDBJ databases">
        <title>Genome analyses suggest a sexual origin of heterokaryosis in a supposedly ancient asexual fungus.</title>
        <authorList>
            <person name="Ropars J."/>
            <person name="Sedzielewska K."/>
            <person name="Noel J."/>
            <person name="Charron P."/>
            <person name="Farinelli L."/>
            <person name="Marton T."/>
            <person name="Kruger M."/>
            <person name="Pelin A."/>
            <person name="Brachmann A."/>
            <person name="Corradi N."/>
        </authorList>
    </citation>
    <scope>NUCLEOTIDE SEQUENCE [LARGE SCALE GENOMIC DNA]</scope>
    <source>
        <strain evidence="1 2">C2</strain>
    </source>
</reference>
<reference evidence="1 2" key="2">
    <citation type="submission" date="2017-10" db="EMBL/GenBank/DDBJ databases">
        <title>Extensive intraspecific genome diversity in a model arbuscular mycorrhizal fungus.</title>
        <authorList>
            <person name="Chen E.C.H."/>
            <person name="Morin E."/>
            <person name="Baudet D."/>
            <person name="Noel J."/>
            <person name="Ndikumana S."/>
            <person name="Charron P."/>
            <person name="St-Onge C."/>
            <person name="Giorgi J."/>
            <person name="Grigoriev I.V."/>
            <person name="Roux C."/>
            <person name="Martin F.M."/>
            <person name="Corradi N."/>
        </authorList>
    </citation>
    <scope>NUCLEOTIDE SEQUENCE [LARGE SCALE GENOMIC DNA]</scope>
    <source>
        <strain evidence="1 2">C2</strain>
    </source>
</reference>
<gene>
    <name evidence="1" type="ORF">RhiirC2_788944</name>
</gene>
<dbReference type="EMBL" id="LLXL01001659">
    <property type="protein sequence ID" value="PKK63414.1"/>
    <property type="molecule type" value="Genomic_DNA"/>
</dbReference>
<organism evidence="1 2">
    <name type="scientific">Rhizophagus irregularis</name>
    <dbReference type="NCBI Taxonomy" id="588596"/>
    <lineage>
        <taxon>Eukaryota</taxon>
        <taxon>Fungi</taxon>
        <taxon>Fungi incertae sedis</taxon>
        <taxon>Mucoromycota</taxon>
        <taxon>Glomeromycotina</taxon>
        <taxon>Glomeromycetes</taxon>
        <taxon>Glomerales</taxon>
        <taxon>Glomeraceae</taxon>
        <taxon>Rhizophagus</taxon>
    </lineage>
</organism>
<protein>
    <submittedName>
        <fullName evidence="1">Uncharacterized protein</fullName>
    </submittedName>
</protein>
<dbReference type="Proteomes" id="UP000233469">
    <property type="component" value="Unassembled WGS sequence"/>
</dbReference>
<evidence type="ECO:0000313" key="2">
    <source>
        <dbReference type="Proteomes" id="UP000233469"/>
    </source>
</evidence>
<evidence type="ECO:0000313" key="1">
    <source>
        <dbReference type="EMBL" id="PKK63414.1"/>
    </source>
</evidence>
<proteinExistence type="predicted"/>
<dbReference type="AlphaFoldDB" id="A0A2N1MP62"/>